<gene>
    <name evidence="2" type="ORF">TSUD_396450</name>
</gene>
<protein>
    <recommendedName>
        <fullName evidence="1">DUF1664 domain-containing protein</fullName>
    </recommendedName>
</protein>
<dbReference type="InterPro" id="IPR012458">
    <property type="entry name" value="DUF1664"/>
</dbReference>
<keyword evidence="3" id="KW-1185">Reference proteome</keyword>
<organism evidence="2 3">
    <name type="scientific">Trifolium subterraneum</name>
    <name type="common">Subterranean clover</name>
    <dbReference type="NCBI Taxonomy" id="3900"/>
    <lineage>
        <taxon>Eukaryota</taxon>
        <taxon>Viridiplantae</taxon>
        <taxon>Streptophyta</taxon>
        <taxon>Embryophyta</taxon>
        <taxon>Tracheophyta</taxon>
        <taxon>Spermatophyta</taxon>
        <taxon>Magnoliopsida</taxon>
        <taxon>eudicotyledons</taxon>
        <taxon>Gunneridae</taxon>
        <taxon>Pentapetalae</taxon>
        <taxon>rosids</taxon>
        <taxon>fabids</taxon>
        <taxon>Fabales</taxon>
        <taxon>Fabaceae</taxon>
        <taxon>Papilionoideae</taxon>
        <taxon>50 kb inversion clade</taxon>
        <taxon>NPAAA clade</taxon>
        <taxon>Hologalegina</taxon>
        <taxon>IRL clade</taxon>
        <taxon>Trifolieae</taxon>
        <taxon>Trifolium</taxon>
    </lineage>
</organism>
<evidence type="ECO:0000313" key="2">
    <source>
        <dbReference type="EMBL" id="GAU38716.1"/>
    </source>
</evidence>
<name>A0A2Z6N4C3_TRISU</name>
<evidence type="ECO:0000259" key="1">
    <source>
        <dbReference type="Pfam" id="PF07889"/>
    </source>
</evidence>
<reference evidence="3" key="1">
    <citation type="journal article" date="2017" name="Front. Plant Sci.">
        <title>Climate Clever Clovers: New Paradigm to Reduce the Environmental Footprint of Ruminants by Breeding Low Methanogenic Forages Utilizing Haplotype Variation.</title>
        <authorList>
            <person name="Kaur P."/>
            <person name="Appels R."/>
            <person name="Bayer P.E."/>
            <person name="Keeble-Gagnere G."/>
            <person name="Wang J."/>
            <person name="Hirakawa H."/>
            <person name="Shirasawa K."/>
            <person name="Vercoe P."/>
            <person name="Stefanova K."/>
            <person name="Durmic Z."/>
            <person name="Nichols P."/>
            <person name="Revell C."/>
            <person name="Isobe S.N."/>
            <person name="Edwards D."/>
            <person name="Erskine W."/>
        </authorList>
    </citation>
    <scope>NUCLEOTIDE SEQUENCE [LARGE SCALE GENOMIC DNA]</scope>
    <source>
        <strain evidence="3">cv. Daliak</strain>
    </source>
</reference>
<dbReference type="Proteomes" id="UP000242715">
    <property type="component" value="Unassembled WGS sequence"/>
</dbReference>
<dbReference type="PANTHER" id="PTHR46667:SF6">
    <property type="entry name" value="OS01G0185100 PROTEIN"/>
    <property type="match status" value="1"/>
</dbReference>
<dbReference type="PANTHER" id="PTHR46667">
    <property type="entry name" value="OS05G0182700 PROTEIN"/>
    <property type="match status" value="1"/>
</dbReference>
<sequence length="415" mass="44629">MAMAMQSGIGLSKIIFVAATGYTGTLLLKNGKLSELIGELQLLVKGLENHGNQAEGEGEMDLVAQVHCLVNDFRALVPNRPIPIVVNDGNSLLVSAAALGVAGYGYIWWKGLSFSDIMFLTKHNMEKAVADLTTKLQHASDVIAVNKVGNTVNGIHGELGNVREQLEKLFRERQALDPEVPGSSPTIVLGGRAGSDAGTCLCASLSLPVATFAAGDICRRQHHFSSNLPLSSPSSNSAAAYPVQPIIVLHHQPPHNSSASLTVLLPSPTASITAFARRCLSHKWRERTNKLLENQDYANEGLDLLINFIRTNCTRARDSFQAVIYFFYSLVGSILPEQPKLPGRSPAMLTYPGNQGLKVIVESLYSLDRSASDTIMLGGLDKLEQQQSPLLSCLANASSGCENIVKVKVIVVFTS</sequence>
<dbReference type="AlphaFoldDB" id="A0A2Z6N4C3"/>
<dbReference type="OrthoDB" id="544175at2759"/>
<evidence type="ECO:0000313" key="3">
    <source>
        <dbReference type="Proteomes" id="UP000242715"/>
    </source>
</evidence>
<proteinExistence type="predicted"/>
<dbReference type="Pfam" id="PF07889">
    <property type="entry name" value="DUF1664"/>
    <property type="match status" value="1"/>
</dbReference>
<dbReference type="EMBL" id="DF973727">
    <property type="protein sequence ID" value="GAU38716.1"/>
    <property type="molecule type" value="Genomic_DNA"/>
</dbReference>
<feature type="domain" description="DUF1664" evidence="1">
    <location>
        <begin position="90"/>
        <end position="169"/>
    </location>
</feature>
<accession>A0A2Z6N4C3</accession>